<feature type="transmembrane region" description="Helical" evidence="10">
    <location>
        <begin position="657"/>
        <end position="685"/>
    </location>
</feature>
<keyword evidence="12" id="KW-1185">Reference proteome</keyword>
<evidence type="ECO:0000313" key="12">
    <source>
        <dbReference type="Proteomes" id="UP001281410"/>
    </source>
</evidence>
<comment type="similarity">
    <text evidence="9">Belongs to the auxin efflux carrier (TC 2.A.69.2) family.</text>
</comment>
<evidence type="ECO:0000256" key="7">
    <source>
        <dbReference type="ARBA" id="ARBA00023294"/>
    </source>
</evidence>
<feature type="transmembrane region" description="Helical" evidence="10">
    <location>
        <begin position="146"/>
        <end position="165"/>
    </location>
</feature>
<evidence type="ECO:0000256" key="5">
    <source>
        <dbReference type="ARBA" id="ARBA00022989"/>
    </source>
</evidence>
<feature type="transmembrane region" description="Helical" evidence="10">
    <location>
        <begin position="587"/>
        <end position="604"/>
    </location>
</feature>
<comment type="subcellular location">
    <subcellularLocation>
        <location evidence="1">Endoplasmic reticulum membrane</location>
        <topology evidence="1">Multi-pass membrane protein</topology>
    </subcellularLocation>
</comment>
<feature type="transmembrane region" description="Helical" evidence="10">
    <location>
        <begin position="476"/>
        <end position="497"/>
    </location>
</feature>
<keyword evidence="2" id="KW-0813">Transport</keyword>
<feature type="transmembrane region" description="Helical" evidence="10">
    <location>
        <begin position="253"/>
        <end position="270"/>
    </location>
</feature>
<keyword evidence="7" id="KW-0927">Auxin signaling pathway</keyword>
<dbReference type="EMBL" id="JANJYJ010000003">
    <property type="protein sequence ID" value="KAK3221265.1"/>
    <property type="molecule type" value="Genomic_DNA"/>
</dbReference>
<evidence type="ECO:0000313" key="11">
    <source>
        <dbReference type="EMBL" id="KAK3221265.1"/>
    </source>
</evidence>
<comment type="function">
    <text evidence="8">Involved in cellular auxin homeostasis by regulating auxin metabolism. Regulates intracellular auxin accumulation at the endoplasmic reticulum and thus auxin availability for nuclear auxin signaling.</text>
</comment>
<comment type="caution">
    <text evidence="11">The sequence shown here is derived from an EMBL/GenBank/DDBJ whole genome shotgun (WGS) entry which is preliminary data.</text>
</comment>
<evidence type="ECO:0000256" key="3">
    <source>
        <dbReference type="ARBA" id="ARBA00022692"/>
    </source>
</evidence>
<proteinExistence type="inferred from homology"/>
<feature type="transmembrane region" description="Helical" evidence="10">
    <location>
        <begin position="6"/>
        <end position="30"/>
    </location>
</feature>
<dbReference type="GO" id="GO:0005789">
    <property type="term" value="C:endoplasmic reticulum membrane"/>
    <property type="evidence" value="ECO:0007669"/>
    <property type="project" value="UniProtKB-SubCell"/>
</dbReference>
<dbReference type="GO" id="GO:0009734">
    <property type="term" value="P:auxin-activated signaling pathway"/>
    <property type="evidence" value="ECO:0007669"/>
    <property type="project" value="UniProtKB-KW"/>
</dbReference>
<evidence type="ECO:0000256" key="6">
    <source>
        <dbReference type="ARBA" id="ARBA00023136"/>
    </source>
</evidence>
<dbReference type="InterPro" id="IPR045033">
    <property type="entry name" value="PILS1/3/4/5/7"/>
</dbReference>
<evidence type="ECO:0000256" key="2">
    <source>
        <dbReference type="ARBA" id="ARBA00022448"/>
    </source>
</evidence>
<feature type="transmembrane region" description="Helical" evidence="10">
    <location>
        <begin position="727"/>
        <end position="748"/>
    </location>
</feature>
<keyword evidence="3 10" id="KW-0812">Transmembrane</keyword>
<dbReference type="Proteomes" id="UP001281410">
    <property type="component" value="Unassembled WGS sequence"/>
</dbReference>
<feature type="transmembrane region" description="Helical" evidence="10">
    <location>
        <begin position="73"/>
        <end position="94"/>
    </location>
</feature>
<dbReference type="AlphaFoldDB" id="A0AAE0APD5"/>
<protein>
    <submittedName>
        <fullName evidence="11">Uncharacterized protein</fullName>
    </submittedName>
</protein>
<feature type="transmembrane region" description="Helical" evidence="10">
    <location>
        <begin position="213"/>
        <end position="233"/>
    </location>
</feature>
<accession>A0AAE0APD5</accession>
<evidence type="ECO:0000256" key="9">
    <source>
        <dbReference type="ARBA" id="ARBA00025752"/>
    </source>
</evidence>
<evidence type="ECO:0000256" key="8">
    <source>
        <dbReference type="ARBA" id="ARBA00025100"/>
    </source>
</evidence>
<dbReference type="PANTHER" id="PTHR31651:SF40">
    <property type="entry name" value="SYMPORTER, PUTATIVE-RELATED"/>
    <property type="match status" value="1"/>
</dbReference>
<keyword evidence="5 10" id="KW-1133">Transmembrane helix</keyword>
<feature type="transmembrane region" description="Helical" evidence="10">
    <location>
        <begin position="624"/>
        <end position="645"/>
    </location>
</feature>
<dbReference type="InterPro" id="IPR004776">
    <property type="entry name" value="Mem_transp_PIN-like"/>
</dbReference>
<keyword evidence="4" id="KW-0256">Endoplasmic reticulum</keyword>
<keyword evidence="6 10" id="KW-0472">Membrane</keyword>
<feature type="transmembrane region" description="Helical" evidence="10">
    <location>
        <begin position="371"/>
        <end position="390"/>
    </location>
</feature>
<feature type="transmembrane region" description="Helical" evidence="10">
    <location>
        <begin position="435"/>
        <end position="456"/>
    </location>
</feature>
<evidence type="ECO:0000256" key="10">
    <source>
        <dbReference type="SAM" id="Phobius"/>
    </source>
</evidence>
<feature type="transmembrane region" description="Helical" evidence="10">
    <location>
        <begin position="279"/>
        <end position="303"/>
    </location>
</feature>
<name>A0AAE0APD5_9ROSI</name>
<evidence type="ECO:0000256" key="1">
    <source>
        <dbReference type="ARBA" id="ARBA00004477"/>
    </source>
</evidence>
<gene>
    <name evidence="11" type="ORF">Dsin_008290</name>
</gene>
<feature type="transmembrane region" description="Helical" evidence="10">
    <location>
        <begin position="402"/>
        <end position="423"/>
    </location>
</feature>
<feature type="transmembrane region" description="Helical" evidence="10">
    <location>
        <begin position="691"/>
        <end position="715"/>
    </location>
</feature>
<dbReference type="Pfam" id="PF03547">
    <property type="entry name" value="Mem_trans"/>
    <property type="match status" value="2"/>
</dbReference>
<sequence length="749" mass="81760">MRILGIFLASFIPVLKVLLLTVLGLFLALERVDILGAEARKHLNNVSFFVFSPSLVASSLANNVTVKSIGILWFMPLNILLTFIVGSALGWILVKITRTPRDLWGLVIGCCAAGNLGTMPLIIIPAVCKERGGPFGNSDVCYNQGIAYASLSMAISSIYMWLYVYNMVRIFSSKNSEENIDSTTTIRPENMPVLTRIKQCFQTFASKLNLSKVFAPSTIGAIIGFMVGVIPQLRKVLIGDSAPLRVVEDSTSLLGYGVYNLFLVMCLSGLKGSRVQSSIIIGIIVIRYIALPIFGVGIVHFGLVNSDPLYQFVLLLQFALPPAVNIGRNYPILDLFIASFIPVLKVLLLTALGLFLALDQVDILGEEARKHLNNVAFFVFTPALVGSSLAKYITIKSIGMLWFMPVNILITFIIGSALGWILIKVTRAPRDLWGLVLGCCAAGNLGNMLFIIIPTVCKERGSPFGNANVCYNQGMAYSSLSMAIGAIFLWSYVYNIVRLYSSKSFEATKLDNSTETESINPVSEAENLSNSHMGPLLPLNECSVKAYHLDQFELDCPISEGRPKVPFFKKIKQYFRSFATKINLRKLFAPSTIGAIVGFMIGVTPRLQKVLVGDSAPLRVVEDFTALLGEAAIPTVTLIVGANLLGGLQGSRIHLSIIIGIIVIRYVALPILGVCIVKAAIHFGLVNSDPLYQFILLLQFALPPAIQIGTMTQLYGAGESECSVIMLWTYALASVSLTLWSTFFLWFVG</sequence>
<reference evidence="11" key="1">
    <citation type="journal article" date="2023" name="Plant J.">
        <title>Genome sequences and population genomics provide insights into the demographic history, inbreeding, and mutation load of two 'living fossil' tree species of Dipteronia.</title>
        <authorList>
            <person name="Feng Y."/>
            <person name="Comes H.P."/>
            <person name="Chen J."/>
            <person name="Zhu S."/>
            <person name="Lu R."/>
            <person name="Zhang X."/>
            <person name="Li P."/>
            <person name="Qiu J."/>
            <person name="Olsen K.M."/>
            <person name="Qiu Y."/>
        </authorList>
    </citation>
    <scope>NUCLEOTIDE SEQUENCE</scope>
    <source>
        <strain evidence="11">NBL</strain>
    </source>
</reference>
<dbReference type="GO" id="GO:0080162">
    <property type="term" value="P:endoplasmic reticulum to cytosol auxin transport"/>
    <property type="evidence" value="ECO:0007669"/>
    <property type="project" value="InterPro"/>
</dbReference>
<feature type="transmembrane region" description="Helical" evidence="10">
    <location>
        <begin position="335"/>
        <end position="359"/>
    </location>
</feature>
<evidence type="ECO:0000256" key="4">
    <source>
        <dbReference type="ARBA" id="ARBA00022824"/>
    </source>
</evidence>
<dbReference type="PANTHER" id="PTHR31651">
    <property type="match status" value="1"/>
</dbReference>
<organism evidence="11 12">
    <name type="scientific">Dipteronia sinensis</name>
    <dbReference type="NCBI Taxonomy" id="43782"/>
    <lineage>
        <taxon>Eukaryota</taxon>
        <taxon>Viridiplantae</taxon>
        <taxon>Streptophyta</taxon>
        <taxon>Embryophyta</taxon>
        <taxon>Tracheophyta</taxon>
        <taxon>Spermatophyta</taxon>
        <taxon>Magnoliopsida</taxon>
        <taxon>eudicotyledons</taxon>
        <taxon>Gunneridae</taxon>
        <taxon>Pentapetalae</taxon>
        <taxon>rosids</taxon>
        <taxon>malvids</taxon>
        <taxon>Sapindales</taxon>
        <taxon>Sapindaceae</taxon>
        <taxon>Hippocastanoideae</taxon>
        <taxon>Acereae</taxon>
        <taxon>Dipteronia</taxon>
    </lineage>
</organism>
<feature type="transmembrane region" description="Helical" evidence="10">
    <location>
        <begin position="103"/>
        <end position="126"/>
    </location>
</feature>